<name>A0A9Q6F238_9BACI</name>
<dbReference type="AlphaFoldDB" id="A0A9Q6F238"/>
<protein>
    <submittedName>
        <fullName evidence="1">Uncharacterized protein</fullName>
    </submittedName>
</protein>
<reference evidence="1 2" key="1">
    <citation type="submission" date="2017-12" db="EMBL/GenBank/DDBJ databases">
        <title>Comparative Functional Genomics of Dry Heat Resistant strains isolated from the Viking Spacecraft.</title>
        <authorList>
            <person name="Seuylemezian A."/>
            <person name="Cooper K."/>
            <person name="Vaishampayan P."/>
        </authorList>
    </citation>
    <scope>NUCLEOTIDE SEQUENCE [LARGE SCALE GENOMIC DNA]</scope>
    <source>
        <strain evidence="1 2">V48-19</strain>
    </source>
</reference>
<proteinExistence type="predicted"/>
<dbReference type="InterPro" id="IPR029055">
    <property type="entry name" value="Ntn_hydrolases_N"/>
</dbReference>
<sequence length="237" mass="26717">MTLIVGVILPTGILLVSDTRETEGGTLRVVSDMTKKISFLTPDILIGLAGTESNWFVSQILRDTIYNKSSSLSREVVINEVLSFYQNVNTMRRRIKQDTLGPIMISEFTDNNSFTIKTLDSDNDYNKITTFTQIGNIATIGSSYTVRQAVQNTLKDELDRTDDKDLSTHNFHKYLAGICKKIFIQVNKMYDPTVGSDLYCVYLSSINSIAANECFFIGNEIVAVDYLDFDRTIKLKK</sequence>
<evidence type="ECO:0000313" key="1">
    <source>
        <dbReference type="EMBL" id="PLS07633.1"/>
    </source>
</evidence>
<dbReference type="RefSeq" id="WP_101860477.1">
    <property type="nucleotide sequence ID" value="NZ_PGUV01000007.1"/>
</dbReference>
<dbReference type="Proteomes" id="UP000234803">
    <property type="component" value="Unassembled WGS sequence"/>
</dbReference>
<dbReference type="Gene3D" id="3.60.20.10">
    <property type="entry name" value="Glutamine Phosphoribosylpyrophosphate, subunit 1, domain 1"/>
    <property type="match status" value="1"/>
</dbReference>
<organism evidence="1 2">
    <name type="scientific">Bacillus halotolerans</name>
    <dbReference type="NCBI Taxonomy" id="260554"/>
    <lineage>
        <taxon>Bacteria</taxon>
        <taxon>Bacillati</taxon>
        <taxon>Bacillota</taxon>
        <taxon>Bacilli</taxon>
        <taxon>Bacillales</taxon>
        <taxon>Bacillaceae</taxon>
        <taxon>Bacillus</taxon>
    </lineage>
</organism>
<dbReference type="SUPFAM" id="SSF56235">
    <property type="entry name" value="N-terminal nucleophile aminohydrolases (Ntn hydrolases)"/>
    <property type="match status" value="1"/>
</dbReference>
<gene>
    <name evidence="1" type="ORF">CUU63_10075</name>
</gene>
<accession>A0A9Q6F238</accession>
<comment type="caution">
    <text evidence="1">The sequence shown here is derived from an EMBL/GenBank/DDBJ whole genome shotgun (WGS) entry which is preliminary data.</text>
</comment>
<dbReference type="EMBL" id="PGUV01000007">
    <property type="protein sequence ID" value="PLS07633.1"/>
    <property type="molecule type" value="Genomic_DNA"/>
</dbReference>
<evidence type="ECO:0000313" key="2">
    <source>
        <dbReference type="Proteomes" id="UP000234803"/>
    </source>
</evidence>